<feature type="signal peptide" evidence="5">
    <location>
        <begin position="1"/>
        <end position="23"/>
    </location>
</feature>
<evidence type="ECO:0000256" key="3">
    <source>
        <dbReference type="ARBA" id="ARBA00022592"/>
    </source>
</evidence>
<evidence type="ECO:0000313" key="8">
    <source>
        <dbReference type="Proteomes" id="UP000249081"/>
    </source>
</evidence>
<dbReference type="InterPro" id="IPR024370">
    <property type="entry name" value="PBP_domain"/>
</dbReference>
<dbReference type="PANTHER" id="PTHR42996:SF1">
    <property type="entry name" value="PHOSPHATE-BINDING PROTEIN PSTS"/>
    <property type="match status" value="1"/>
</dbReference>
<accession>A0A2W4XXP6</accession>
<evidence type="ECO:0000256" key="5">
    <source>
        <dbReference type="SAM" id="SignalP"/>
    </source>
</evidence>
<evidence type="ECO:0000256" key="2">
    <source>
        <dbReference type="ARBA" id="ARBA00022448"/>
    </source>
</evidence>
<dbReference type="AlphaFoldDB" id="A0A2W4XXP6"/>
<evidence type="ECO:0000259" key="6">
    <source>
        <dbReference type="Pfam" id="PF12849"/>
    </source>
</evidence>
<dbReference type="PANTHER" id="PTHR42996">
    <property type="entry name" value="PHOSPHATE-BINDING PROTEIN PSTS"/>
    <property type="match status" value="1"/>
</dbReference>
<dbReference type="EMBL" id="QBMN01000088">
    <property type="protein sequence ID" value="PZO39475.1"/>
    <property type="molecule type" value="Genomic_DNA"/>
</dbReference>
<dbReference type="Pfam" id="PF12849">
    <property type="entry name" value="PBP_like_2"/>
    <property type="match status" value="1"/>
</dbReference>
<dbReference type="Gene3D" id="3.40.190.10">
    <property type="entry name" value="Periplasmic binding protein-like II"/>
    <property type="match status" value="2"/>
</dbReference>
<reference evidence="7 8" key="2">
    <citation type="submission" date="2018-06" db="EMBL/GenBank/DDBJ databases">
        <title>Metagenomic assembly of (sub)arctic Cyanobacteria and their associated microbiome from non-axenic cultures.</title>
        <authorList>
            <person name="Baurain D."/>
        </authorList>
    </citation>
    <scope>NUCLEOTIDE SEQUENCE [LARGE SCALE GENOMIC DNA]</scope>
    <source>
        <strain evidence="7">ULC041bin1</strain>
    </source>
</reference>
<evidence type="ECO:0000256" key="4">
    <source>
        <dbReference type="PIRNR" id="PIRNR002756"/>
    </source>
</evidence>
<evidence type="ECO:0000313" key="7">
    <source>
        <dbReference type="EMBL" id="PZO39475.1"/>
    </source>
</evidence>
<gene>
    <name evidence="7" type="primary">pstS</name>
    <name evidence="7" type="ORF">DCF17_13290</name>
</gene>
<dbReference type="PROSITE" id="PS51257">
    <property type="entry name" value="PROKAR_LIPOPROTEIN"/>
    <property type="match status" value="1"/>
</dbReference>
<name>A0A2W4XXP6_9CYAN</name>
<dbReference type="SUPFAM" id="SSF53850">
    <property type="entry name" value="Periplasmic binding protein-like II"/>
    <property type="match status" value="1"/>
</dbReference>
<dbReference type="PIRSF" id="PIRSF002756">
    <property type="entry name" value="PstS"/>
    <property type="match status" value="1"/>
</dbReference>
<keyword evidence="3 4" id="KW-0592">Phosphate transport</keyword>
<dbReference type="InterPro" id="IPR005673">
    <property type="entry name" value="ABC_phos-bd_PstS"/>
</dbReference>
<dbReference type="Proteomes" id="UP000249081">
    <property type="component" value="Unassembled WGS sequence"/>
</dbReference>
<evidence type="ECO:0000256" key="1">
    <source>
        <dbReference type="ARBA" id="ARBA00008725"/>
    </source>
</evidence>
<organism evidence="7 8">
    <name type="scientific">Shackletoniella antarctica</name>
    <dbReference type="NCBI Taxonomy" id="268115"/>
    <lineage>
        <taxon>Bacteria</taxon>
        <taxon>Bacillati</taxon>
        <taxon>Cyanobacteriota</taxon>
        <taxon>Cyanophyceae</taxon>
        <taxon>Oculatellales</taxon>
        <taxon>Oculatellaceae</taxon>
        <taxon>Shackletoniella</taxon>
    </lineage>
</organism>
<comment type="caution">
    <text evidence="7">The sequence shown here is derived from an EMBL/GenBank/DDBJ whole genome shotgun (WGS) entry which is preliminary data.</text>
</comment>
<dbReference type="GO" id="GO:0035435">
    <property type="term" value="P:phosphate ion transmembrane transport"/>
    <property type="evidence" value="ECO:0007669"/>
    <property type="project" value="InterPro"/>
</dbReference>
<dbReference type="GO" id="GO:0042301">
    <property type="term" value="F:phosphate ion binding"/>
    <property type="evidence" value="ECO:0007669"/>
    <property type="project" value="InterPro"/>
</dbReference>
<reference evidence="8" key="1">
    <citation type="submission" date="2018-04" db="EMBL/GenBank/DDBJ databases">
        <authorList>
            <person name="Cornet L."/>
        </authorList>
    </citation>
    <scope>NUCLEOTIDE SEQUENCE [LARGE SCALE GENOMIC DNA]</scope>
</reference>
<keyword evidence="2 4" id="KW-0813">Transport</keyword>
<comment type="similarity">
    <text evidence="1 4">Belongs to the PstS family.</text>
</comment>
<sequence>MPKFKFDLRLAASLMLVAGVAACGGGTTTDGTATEGEAMEGEAMEGEAIALGGDVALTGAGASFPAPLYQNWFINLNGEVPELQVNYQSVGSGAGVEQFLAETVDFGASDTAMKDDEIEKSARGVIMLPMTAGSIVFAYNLPGIDELKLSREAYSGITTGAIATWNDPIIAADNPDVELPSTPITFVHRSDGSGTTAVFTMNMVAISPEFESAIGEGKSVEWPKIGNFIGAKGNEGITAQIQQIEGAMGYIEYGYATQNNIPFASIENKAGNFVLANDETAASTLANVDLPDNLRAFIVDDAGAESYPFVTYSWLMVYEEYPDAQKAKAVEVMIEYGLNQGQEEAASLGYVPLPKNVRDRVAAAADVLSPDYTITVR</sequence>
<proteinExistence type="inferred from homology"/>
<dbReference type="CDD" id="cd13565">
    <property type="entry name" value="PBP2_PstS"/>
    <property type="match status" value="1"/>
</dbReference>
<dbReference type="GO" id="GO:0043190">
    <property type="term" value="C:ATP-binding cassette (ABC) transporter complex"/>
    <property type="evidence" value="ECO:0007669"/>
    <property type="project" value="InterPro"/>
</dbReference>
<dbReference type="NCBIfam" id="TIGR00975">
    <property type="entry name" value="3a0107s03"/>
    <property type="match status" value="1"/>
</dbReference>
<keyword evidence="5" id="KW-0732">Signal</keyword>
<feature type="domain" description="PBP" evidence="6">
    <location>
        <begin position="55"/>
        <end position="329"/>
    </location>
</feature>
<dbReference type="InterPro" id="IPR050962">
    <property type="entry name" value="Phosphate-bind_PstS"/>
</dbReference>
<feature type="chain" id="PRO_5015889466" description="Phosphate-binding protein" evidence="5">
    <location>
        <begin position="24"/>
        <end position="377"/>
    </location>
</feature>
<protein>
    <recommendedName>
        <fullName evidence="4">Phosphate-binding protein</fullName>
    </recommendedName>
</protein>